<proteinExistence type="predicted"/>
<name>A0A7Y6NRQ3_9BURK</name>
<accession>A0A7Y6NRQ3</accession>
<sequence>MHAFSLVECGEDERAEEAALTADALDPDDARAHHAMVHVFGMTDRPEAGLRWMHEHETHWSG</sequence>
<reference evidence="1 2" key="1">
    <citation type="submission" date="2020-06" db="EMBL/GenBank/DDBJ databases">
        <title>Schlegella sp. ID0723 isolated from air conditioner.</title>
        <authorList>
            <person name="Kim D.Y."/>
            <person name="Kim D.-U."/>
        </authorList>
    </citation>
    <scope>NUCLEOTIDE SEQUENCE [LARGE SCALE GENOMIC DNA]</scope>
    <source>
        <strain evidence="1 2">ID0723</strain>
    </source>
</reference>
<evidence type="ECO:0000313" key="2">
    <source>
        <dbReference type="Proteomes" id="UP000529637"/>
    </source>
</evidence>
<comment type="caution">
    <text evidence="1">The sequence shown here is derived from an EMBL/GenBank/DDBJ whole genome shotgun (WGS) entry which is preliminary data.</text>
</comment>
<keyword evidence="2" id="KW-1185">Reference proteome</keyword>
<dbReference type="Proteomes" id="UP000529637">
    <property type="component" value="Unassembled WGS sequence"/>
</dbReference>
<dbReference type="AlphaFoldDB" id="A0A7Y6NRQ3"/>
<dbReference type="RefSeq" id="WP_176070927.1">
    <property type="nucleotide sequence ID" value="NZ_JABWMJ010000011.1"/>
</dbReference>
<protein>
    <submittedName>
        <fullName evidence="1">Uncharacterized protein</fullName>
    </submittedName>
</protein>
<evidence type="ECO:0000313" key="1">
    <source>
        <dbReference type="EMBL" id="NUZ08085.1"/>
    </source>
</evidence>
<dbReference type="EMBL" id="JABWMJ010000011">
    <property type="protein sequence ID" value="NUZ08085.1"/>
    <property type="molecule type" value="Genomic_DNA"/>
</dbReference>
<organism evidence="1 2">
    <name type="scientific">Piscinibacter koreensis</name>
    <dbReference type="NCBI Taxonomy" id="2742824"/>
    <lineage>
        <taxon>Bacteria</taxon>
        <taxon>Pseudomonadati</taxon>
        <taxon>Pseudomonadota</taxon>
        <taxon>Betaproteobacteria</taxon>
        <taxon>Burkholderiales</taxon>
        <taxon>Sphaerotilaceae</taxon>
        <taxon>Piscinibacter</taxon>
    </lineage>
</organism>
<gene>
    <name evidence="1" type="ORF">HQN59_20170</name>
</gene>